<reference evidence="5 6" key="1">
    <citation type="submission" date="2019-08" db="EMBL/GenBank/DDBJ databases">
        <title>Bacillus genomes from the desert of Cuatro Cienegas, Coahuila.</title>
        <authorList>
            <person name="Olmedo-Alvarez G."/>
        </authorList>
    </citation>
    <scope>NUCLEOTIDE SEQUENCE [LARGE SCALE GENOMIC DNA]</scope>
    <source>
        <strain evidence="5 6">CH28_1T</strain>
    </source>
</reference>
<evidence type="ECO:0000313" key="6">
    <source>
        <dbReference type="Proteomes" id="UP000322524"/>
    </source>
</evidence>
<dbReference type="InterPro" id="IPR050763">
    <property type="entry name" value="ABC_transporter_ATP-binding"/>
</dbReference>
<dbReference type="RefSeq" id="WP_148988436.1">
    <property type="nucleotide sequence ID" value="NZ_VTEV01000004.1"/>
</dbReference>
<dbReference type="OrthoDB" id="9804819at2"/>
<proteinExistence type="predicted"/>
<dbReference type="AlphaFoldDB" id="A0A5D4T1J7"/>
<dbReference type="SMART" id="SM00382">
    <property type="entry name" value="AAA"/>
    <property type="match status" value="1"/>
</dbReference>
<dbReference type="GO" id="GO:0005524">
    <property type="term" value="F:ATP binding"/>
    <property type="evidence" value="ECO:0007669"/>
    <property type="project" value="UniProtKB-KW"/>
</dbReference>
<organism evidence="5 6">
    <name type="scientific">Sutcliffiella horikoshii</name>
    <dbReference type="NCBI Taxonomy" id="79883"/>
    <lineage>
        <taxon>Bacteria</taxon>
        <taxon>Bacillati</taxon>
        <taxon>Bacillota</taxon>
        <taxon>Bacilli</taxon>
        <taxon>Bacillales</taxon>
        <taxon>Bacillaceae</taxon>
        <taxon>Sutcliffiella</taxon>
    </lineage>
</organism>
<dbReference type="STRING" id="79883.GCA_001636495_02577"/>
<dbReference type="Gene3D" id="3.40.50.300">
    <property type="entry name" value="P-loop containing nucleotide triphosphate hydrolases"/>
    <property type="match status" value="1"/>
</dbReference>
<keyword evidence="3 5" id="KW-0067">ATP-binding</keyword>
<evidence type="ECO:0000313" key="5">
    <source>
        <dbReference type="EMBL" id="TYS68478.1"/>
    </source>
</evidence>
<evidence type="ECO:0000259" key="4">
    <source>
        <dbReference type="PROSITE" id="PS50893"/>
    </source>
</evidence>
<evidence type="ECO:0000256" key="2">
    <source>
        <dbReference type="ARBA" id="ARBA00022741"/>
    </source>
</evidence>
<accession>A0A5D4T1J7</accession>
<evidence type="ECO:0000256" key="3">
    <source>
        <dbReference type="ARBA" id="ARBA00022840"/>
    </source>
</evidence>
<dbReference type="GO" id="GO:0016887">
    <property type="term" value="F:ATP hydrolysis activity"/>
    <property type="evidence" value="ECO:0007669"/>
    <property type="project" value="InterPro"/>
</dbReference>
<evidence type="ECO:0000256" key="1">
    <source>
        <dbReference type="ARBA" id="ARBA00022448"/>
    </source>
</evidence>
<name>A0A5D4T1J7_9BACI</name>
<comment type="caution">
    <text evidence="5">The sequence shown here is derived from an EMBL/GenBank/DDBJ whole genome shotgun (WGS) entry which is preliminary data.</text>
</comment>
<dbReference type="Proteomes" id="UP000322524">
    <property type="component" value="Unassembled WGS sequence"/>
</dbReference>
<keyword evidence="1" id="KW-0813">Transport</keyword>
<dbReference type="SUPFAM" id="SSF52540">
    <property type="entry name" value="P-loop containing nucleoside triphosphate hydrolases"/>
    <property type="match status" value="1"/>
</dbReference>
<dbReference type="InterPro" id="IPR027417">
    <property type="entry name" value="P-loop_NTPase"/>
</dbReference>
<dbReference type="Pfam" id="PF00005">
    <property type="entry name" value="ABC_tran"/>
    <property type="match status" value="1"/>
</dbReference>
<feature type="domain" description="ABC transporter" evidence="4">
    <location>
        <begin position="22"/>
        <end position="255"/>
    </location>
</feature>
<dbReference type="InterPro" id="IPR003593">
    <property type="entry name" value="AAA+_ATPase"/>
</dbReference>
<dbReference type="InterPro" id="IPR003439">
    <property type="entry name" value="ABC_transporter-like_ATP-bd"/>
</dbReference>
<dbReference type="PROSITE" id="PS50893">
    <property type="entry name" value="ABC_TRANSPORTER_2"/>
    <property type="match status" value="1"/>
</dbReference>
<keyword evidence="2" id="KW-0547">Nucleotide-binding</keyword>
<protein>
    <submittedName>
        <fullName evidence="5">ATP-binding cassette domain-containing protein</fullName>
    </submittedName>
</protein>
<dbReference type="PANTHER" id="PTHR42711:SF1">
    <property type="entry name" value="ABC-TRANSPORT PROTEIN, ATP-BINDING COMPONENT"/>
    <property type="match status" value="1"/>
</dbReference>
<sequence>MIEVKNISKHYRLFERDPGLTGAVKSLFKRKYINKTAVNDISFSIPKGEIVGYIGSNGAGKSTTIKMISGILTPDEGSVIVNGITPYSDRTKNAKNIGAVFGQRTQLFWDIPVQESLELLKHIYEVPQEVYEKNLAKFKEVLDLEALLPIPVRQLSLGQKMRCELAAAFLHNPSVVYLDEPTIGLDASVKIKIRQFIKQMNKEHKTTVILTTHDMQDIEELCHRIIIIDKGSVIYDGSLLSLKQQTRFNRTIKLEIDSNDVFTLPSALRTSVHLEIPEEEHHYLLHFNNTVITGSEIMKEIMRDYLVQDFTITELGIEKVVQEIYERGPEHAEVLGAVKVSN</sequence>
<dbReference type="EMBL" id="VTEV01000004">
    <property type="protein sequence ID" value="TYS68478.1"/>
    <property type="molecule type" value="Genomic_DNA"/>
</dbReference>
<dbReference type="PANTHER" id="PTHR42711">
    <property type="entry name" value="ABC TRANSPORTER ATP-BINDING PROTEIN"/>
    <property type="match status" value="1"/>
</dbReference>
<gene>
    <name evidence="5" type="ORF">FZC76_12200</name>
</gene>